<organism evidence="2 3">
    <name type="scientific">Celeribacter neptunius</name>
    <dbReference type="NCBI Taxonomy" id="588602"/>
    <lineage>
        <taxon>Bacteria</taxon>
        <taxon>Pseudomonadati</taxon>
        <taxon>Pseudomonadota</taxon>
        <taxon>Alphaproteobacteria</taxon>
        <taxon>Rhodobacterales</taxon>
        <taxon>Roseobacteraceae</taxon>
        <taxon>Celeribacter</taxon>
    </lineage>
</organism>
<keyword evidence="1" id="KW-0732">Signal</keyword>
<dbReference type="RefSeq" id="WP_090057660.1">
    <property type="nucleotide sequence ID" value="NZ_FORH01000001.1"/>
</dbReference>
<dbReference type="Proteomes" id="UP000199630">
    <property type="component" value="Unassembled WGS sequence"/>
</dbReference>
<dbReference type="EMBL" id="FORH01000001">
    <property type="protein sequence ID" value="SFI75823.1"/>
    <property type="molecule type" value="Genomic_DNA"/>
</dbReference>
<evidence type="ECO:0000313" key="3">
    <source>
        <dbReference type="Proteomes" id="UP000199630"/>
    </source>
</evidence>
<feature type="chain" id="PRO_5011796218" description="Polyketide cyclase / dehydrase and lipid transport" evidence="1">
    <location>
        <begin position="23"/>
        <end position="191"/>
    </location>
</feature>
<feature type="signal peptide" evidence="1">
    <location>
        <begin position="1"/>
        <end position="22"/>
    </location>
</feature>
<dbReference type="AlphaFoldDB" id="A0A1I3KTK9"/>
<gene>
    <name evidence="2" type="ORF">SAMN04487991_0796</name>
</gene>
<evidence type="ECO:0008006" key="4">
    <source>
        <dbReference type="Google" id="ProtNLM"/>
    </source>
</evidence>
<keyword evidence="3" id="KW-1185">Reference proteome</keyword>
<evidence type="ECO:0000256" key="1">
    <source>
        <dbReference type="SAM" id="SignalP"/>
    </source>
</evidence>
<reference evidence="3" key="1">
    <citation type="submission" date="2016-10" db="EMBL/GenBank/DDBJ databases">
        <authorList>
            <person name="Varghese N."/>
            <person name="Submissions S."/>
        </authorList>
    </citation>
    <scope>NUCLEOTIDE SEQUENCE [LARGE SCALE GENOMIC DNA]</scope>
    <source>
        <strain evidence="3">DSM 26471</strain>
    </source>
</reference>
<proteinExistence type="predicted"/>
<name>A0A1I3KTK9_9RHOB</name>
<protein>
    <recommendedName>
        <fullName evidence="4">Polyketide cyclase / dehydrase and lipid transport</fullName>
    </recommendedName>
</protein>
<evidence type="ECO:0000313" key="2">
    <source>
        <dbReference type="EMBL" id="SFI75823.1"/>
    </source>
</evidence>
<sequence>MTRRDGKRTFIFALLTSASVAALPLAATTRGSRSGDDVDRLGEATEVEIFEGRGNLHGSGLSARLASDLTVAIRDRLQSMLDEAVSGPLIWAEAYHVRVDVTGMPDDPGGQQATVDRLPDGWLLEGQVYIDAPETEMPMRKYRIALPSEGLAQIAPGDCEACYAALVDGFAAQVVRDAMRLPQAEQGGSSV</sequence>
<accession>A0A1I3KTK9</accession>